<feature type="domain" description="Ap4A phosphorylase 1/2 N-terminal" evidence="3">
    <location>
        <begin position="108"/>
        <end position="197"/>
    </location>
</feature>
<proteinExistence type="predicted"/>
<accession>A0AAN6VXP4</accession>
<dbReference type="InterPro" id="IPR043171">
    <property type="entry name" value="Ap4A_phos1/2-like"/>
</dbReference>
<evidence type="ECO:0000313" key="5">
    <source>
        <dbReference type="Proteomes" id="UP001302321"/>
    </source>
</evidence>
<dbReference type="AlphaFoldDB" id="A0AAN6VXP4"/>
<dbReference type="PANTHER" id="PTHR38420">
    <property type="entry name" value="AP-4-A PHOSPHORYLASE II"/>
    <property type="match status" value="1"/>
</dbReference>
<dbReference type="GO" id="GO:0009117">
    <property type="term" value="P:nucleotide metabolic process"/>
    <property type="evidence" value="ECO:0007669"/>
    <property type="project" value="InterPro"/>
</dbReference>
<reference evidence="4" key="2">
    <citation type="submission" date="2023-05" db="EMBL/GenBank/DDBJ databases">
        <authorList>
            <consortium name="Lawrence Berkeley National Laboratory"/>
            <person name="Steindorff A."/>
            <person name="Hensen N."/>
            <person name="Bonometti L."/>
            <person name="Westerberg I."/>
            <person name="Brannstrom I.O."/>
            <person name="Guillou S."/>
            <person name="Cros-Aarteil S."/>
            <person name="Calhoun S."/>
            <person name="Haridas S."/>
            <person name="Kuo A."/>
            <person name="Mondo S."/>
            <person name="Pangilinan J."/>
            <person name="Riley R."/>
            <person name="Labutti K."/>
            <person name="Andreopoulos B."/>
            <person name="Lipzen A."/>
            <person name="Chen C."/>
            <person name="Yanf M."/>
            <person name="Daum C."/>
            <person name="Ng V."/>
            <person name="Clum A."/>
            <person name="Ohm R."/>
            <person name="Martin F."/>
            <person name="Silar P."/>
            <person name="Natvig D."/>
            <person name="Lalanne C."/>
            <person name="Gautier V."/>
            <person name="Ament-Velasquez S.L."/>
            <person name="Kruys A."/>
            <person name="Hutchinson M.I."/>
            <person name="Powell A.J."/>
            <person name="Barry K."/>
            <person name="Miller A.N."/>
            <person name="Grigoriev I.V."/>
            <person name="Debuchy R."/>
            <person name="Gladieux P."/>
            <person name="Thoren M.H."/>
            <person name="Johannesson H."/>
        </authorList>
    </citation>
    <scope>NUCLEOTIDE SEQUENCE</scope>
    <source>
        <strain evidence="4">CBS 892.96</strain>
    </source>
</reference>
<reference evidence="4" key="1">
    <citation type="journal article" date="2023" name="Mol. Phylogenet. Evol.">
        <title>Genome-scale phylogeny and comparative genomics of the fungal order Sordariales.</title>
        <authorList>
            <person name="Hensen N."/>
            <person name="Bonometti L."/>
            <person name="Westerberg I."/>
            <person name="Brannstrom I.O."/>
            <person name="Guillou S."/>
            <person name="Cros-Aarteil S."/>
            <person name="Calhoun S."/>
            <person name="Haridas S."/>
            <person name="Kuo A."/>
            <person name="Mondo S."/>
            <person name="Pangilinan J."/>
            <person name="Riley R."/>
            <person name="LaButti K."/>
            <person name="Andreopoulos B."/>
            <person name="Lipzen A."/>
            <person name="Chen C."/>
            <person name="Yan M."/>
            <person name="Daum C."/>
            <person name="Ng V."/>
            <person name="Clum A."/>
            <person name="Steindorff A."/>
            <person name="Ohm R.A."/>
            <person name="Martin F."/>
            <person name="Silar P."/>
            <person name="Natvig D.O."/>
            <person name="Lalanne C."/>
            <person name="Gautier V."/>
            <person name="Ament-Velasquez S.L."/>
            <person name="Kruys A."/>
            <person name="Hutchinson M.I."/>
            <person name="Powell A.J."/>
            <person name="Barry K."/>
            <person name="Miller A.N."/>
            <person name="Grigoriev I.V."/>
            <person name="Debuchy R."/>
            <person name="Gladieux P."/>
            <person name="Hiltunen Thoren M."/>
            <person name="Johannesson H."/>
        </authorList>
    </citation>
    <scope>NUCLEOTIDE SEQUENCE</scope>
    <source>
        <strain evidence="4">CBS 892.96</strain>
    </source>
</reference>
<evidence type="ECO:0000259" key="2">
    <source>
        <dbReference type="Pfam" id="PF09830"/>
    </source>
</evidence>
<dbReference type="Gene3D" id="3.30.428.70">
    <property type="match status" value="1"/>
</dbReference>
<gene>
    <name evidence="4" type="ORF">QBC36DRAFT_305162</name>
</gene>
<dbReference type="InterPro" id="IPR036265">
    <property type="entry name" value="HIT-like_sf"/>
</dbReference>
<feature type="region of interest" description="Disordered" evidence="1">
    <location>
        <begin position="58"/>
        <end position="88"/>
    </location>
</feature>
<dbReference type="InterPro" id="IPR019200">
    <property type="entry name" value="ATP_adenylylTrfase_C"/>
</dbReference>
<keyword evidence="5" id="KW-1185">Reference proteome</keyword>
<evidence type="ECO:0000313" key="4">
    <source>
        <dbReference type="EMBL" id="KAK4171600.1"/>
    </source>
</evidence>
<evidence type="ECO:0000256" key="1">
    <source>
        <dbReference type="SAM" id="MobiDB-lite"/>
    </source>
</evidence>
<organism evidence="4 5">
    <name type="scientific">Triangularia setosa</name>
    <dbReference type="NCBI Taxonomy" id="2587417"/>
    <lineage>
        <taxon>Eukaryota</taxon>
        <taxon>Fungi</taxon>
        <taxon>Dikarya</taxon>
        <taxon>Ascomycota</taxon>
        <taxon>Pezizomycotina</taxon>
        <taxon>Sordariomycetes</taxon>
        <taxon>Sordariomycetidae</taxon>
        <taxon>Sordariales</taxon>
        <taxon>Podosporaceae</taxon>
        <taxon>Triangularia</taxon>
    </lineage>
</organism>
<dbReference type="GO" id="GO:0003877">
    <property type="term" value="F:ATP:ADP adenylyltransferase activity"/>
    <property type="evidence" value="ECO:0007669"/>
    <property type="project" value="InterPro"/>
</dbReference>
<dbReference type="EMBL" id="MU866535">
    <property type="protein sequence ID" value="KAK4171600.1"/>
    <property type="molecule type" value="Genomic_DNA"/>
</dbReference>
<name>A0AAN6VXP4_9PEZI</name>
<dbReference type="GO" id="GO:0005524">
    <property type="term" value="F:ATP binding"/>
    <property type="evidence" value="ECO:0007669"/>
    <property type="project" value="InterPro"/>
</dbReference>
<dbReference type="PANTHER" id="PTHR38420:SF1">
    <property type="entry name" value="PUTATIVE (AFU_ORTHOLOGUE AFUA_5G14690)-RELATED"/>
    <property type="match status" value="1"/>
</dbReference>
<dbReference type="Proteomes" id="UP001302321">
    <property type="component" value="Unassembled WGS sequence"/>
</dbReference>
<sequence>MAYPKFSPLNLDEQALLEEFDQRVKDGVVIYDGDHRVIRKSYNGFPFEFRIFTGHASKPEVSTSGDPSLAPSTKVSANVSTTHRPKTPEYLPGSDISLTGFEIRNSSADVGHAHYMIFNKFCAARPHYLLLTQNGHRRQHESLKMDDFRTLWGVLAVLNKDWETKKLGARRYLGMFNCGIDSGCSRLHKHMQVFAAPDEADFGLWPDSVSEHGDQKRIPFKYYKHNIDGQLNESSREEMAWTKYLKLTSSARRALENAGHVPTAPPPGADLTMIVPHNIILTREWLVIIPRTKAGANGADANAAGYLGMVWVSDEERVKKWIGQDPAELLTRLGLPSDN</sequence>
<dbReference type="Pfam" id="PF09830">
    <property type="entry name" value="ATP_transf"/>
    <property type="match status" value="1"/>
</dbReference>
<comment type="caution">
    <text evidence="4">The sequence shown here is derived from an EMBL/GenBank/DDBJ whole genome shotgun (WGS) entry which is preliminary data.</text>
</comment>
<dbReference type="InterPro" id="IPR009163">
    <property type="entry name" value="Ap4A_phos1/2"/>
</dbReference>
<feature type="compositionally biased region" description="Polar residues" evidence="1">
    <location>
        <begin position="60"/>
        <end position="82"/>
    </location>
</feature>
<dbReference type="InterPro" id="IPR045759">
    <property type="entry name" value="Ap4A_phos1/2_N"/>
</dbReference>
<evidence type="ECO:0000259" key="3">
    <source>
        <dbReference type="Pfam" id="PF19327"/>
    </source>
</evidence>
<protein>
    <submittedName>
        <fullName evidence="4">5',5'''-P-1,P-4-tetraphosphate phosphorylase</fullName>
    </submittedName>
</protein>
<dbReference type="SUPFAM" id="SSF54197">
    <property type="entry name" value="HIT-like"/>
    <property type="match status" value="1"/>
</dbReference>
<dbReference type="Pfam" id="PF19327">
    <property type="entry name" value="Ap4A_phos_N"/>
    <property type="match status" value="1"/>
</dbReference>
<feature type="domain" description="ATP adenylyltransferase C-terminal" evidence="2">
    <location>
        <begin position="217"/>
        <end position="336"/>
    </location>
</feature>